<dbReference type="EMBL" id="WAJS01000001">
    <property type="protein sequence ID" value="KAB1651475.1"/>
    <property type="molecule type" value="Genomic_DNA"/>
</dbReference>
<organism evidence="1 2">
    <name type="scientific">Adlercreutzia muris</name>
    <dbReference type="NCBI Taxonomy" id="1796610"/>
    <lineage>
        <taxon>Bacteria</taxon>
        <taxon>Bacillati</taxon>
        <taxon>Actinomycetota</taxon>
        <taxon>Coriobacteriia</taxon>
        <taxon>Eggerthellales</taxon>
        <taxon>Eggerthellaceae</taxon>
        <taxon>Adlercreutzia</taxon>
    </lineage>
</organism>
<dbReference type="Proteomes" id="UP000479639">
    <property type="component" value="Unassembled WGS sequence"/>
</dbReference>
<gene>
    <name evidence="1" type="ORF">F8D48_00105</name>
</gene>
<comment type="caution">
    <text evidence="1">The sequence shown here is derived from an EMBL/GenBank/DDBJ whole genome shotgun (WGS) entry which is preliminary data.</text>
</comment>
<evidence type="ECO:0000313" key="1">
    <source>
        <dbReference type="EMBL" id="KAB1651475.1"/>
    </source>
</evidence>
<dbReference type="AlphaFoldDB" id="A0A7C8BVL5"/>
<protein>
    <submittedName>
        <fullName evidence="1">Uncharacterized protein</fullName>
    </submittedName>
</protein>
<reference evidence="1 2" key="1">
    <citation type="submission" date="2019-09" db="EMBL/GenBank/DDBJ databases">
        <title>Whole genome shotgun sequencing (WGS) of Ellagibacter isourolithinifaciens DSM 104140(T) and Adlercreutzia muris DSM 29508(T).</title>
        <authorList>
            <person name="Stoll D.A."/>
            <person name="Danylec N."/>
            <person name="Huch M."/>
        </authorList>
    </citation>
    <scope>NUCLEOTIDE SEQUENCE [LARGE SCALE GENOMIC DNA]</scope>
    <source>
        <strain evidence="1 2">DSM 29508</strain>
    </source>
</reference>
<keyword evidence="2" id="KW-1185">Reference proteome</keyword>
<sequence>MGNCAVITTPERKVGLYLHWNGGRDTVEPLLKYCELQGYRPPSQDAYGWARMCQVMGNFFGGSTSLGIDPYTTDRQMDPGDNGVYVIDGWRISEHLRIEYDEDWNAVGMRAFEPGEEHDWHKFDDMLRSFDASMPEELRLGEFLNSVDVPASELEVGDEVWMFDSIRGKWEVFPVVGFGQPSGNRIAVEVDALNGRREVTYPDLPYVAKCDHDGDYSWNCTNYVHGGTARIKPRGQQVAA</sequence>
<proteinExistence type="predicted"/>
<name>A0A7C8BVL5_9ACTN</name>
<evidence type="ECO:0000313" key="2">
    <source>
        <dbReference type="Proteomes" id="UP000479639"/>
    </source>
</evidence>
<dbReference type="RefSeq" id="WP_151429469.1">
    <property type="nucleotide sequence ID" value="NZ_JANJZI010000004.1"/>
</dbReference>
<accession>A0A7C8BVL5</accession>